<evidence type="ECO:0000259" key="1">
    <source>
        <dbReference type="Pfam" id="PF16075"/>
    </source>
</evidence>
<dbReference type="EMBL" id="VJOL01000025">
    <property type="protein sequence ID" value="TSE29445.1"/>
    <property type="molecule type" value="Genomic_DNA"/>
</dbReference>
<feature type="domain" description="DUF4815" evidence="1">
    <location>
        <begin position="6"/>
        <end position="581"/>
    </location>
</feature>
<dbReference type="RefSeq" id="WP_143902489.1">
    <property type="nucleotide sequence ID" value="NZ_VJOL01000025.1"/>
</dbReference>
<evidence type="ECO:0000313" key="3">
    <source>
        <dbReference type="Proteomes" id="UP000318542"/>
    </source>
</evidence>
<dbReference type="InterPro" id="IPR032096">
    <property type="entry name" value="DUF4815"/>
</dbReference>
<sequence>MIERYYNLFDPAKHYTQLLFRAGDGLQSRELNEIQATLIHRLQGVADALLKDGDIVSGANLQIDADTGLVTLEAGRVYLRGAVREVPAASFTVPTTGRIAVGVRFTTRTITELEDPNLREPAVGVRNYQEPGAGRLQETLAWGWEGAGTSDGQPGDFHAIYALDNGILENRRQPPVLDGVIASLARYDYDANGHYVTEGLGVRFLSTDTDAQEHIFSVAEGRANIDGFKVERSQSQRLRLPIDPDLQRVSSEPQVFNDSGNGTMVVTINRPPLAQVLDIKVTQQKTETVVHGAFTGSRDVLTEPTVVAVLEVKQGTTTYTQGSDYKVVGDEIDWSPGGAEPAPGSSYQVTYQYIASVTPTDLTDTGFKVADVVQGSTMYIDYQWKLPRVDVLALTADGQVERIKGISQVRNPVAPTVPASRLALVEIAYDWRSGSEPEVRNVAIRTIKVSELTAMQRQIADLYDLMALERLRVDANIREPAAKKGLFVDNFLDDDLRDQGVAQTGAIVAGVLTLPITASAQHAKENGNTLITLDYTLTPVIEQLARTGSMKINPYQAFEPVPARVTLNPAVDQFTVTNTTWASDVTERLITGSGVLEQVVEVRRSEQVLASSSVEAQFLRSLNVAYRVEGFGPGEALAALRFDGIGIAQPAGTAANASGILTGTFQIPQAIPAGAKLVEFLGAGGSYGSATYVGRGQIVTETRRRILTTVVRRWDPLAQTFTLPERRTIGALELWFTTKGGSAPVIVQIRETQVGIPTTTVLTEGRLLASDIKTDGNPTRITLDPVALEANREYAIVVLTDDANHAVSVAELGKYDPRTGWVTAQPYQIGVLLSSSNGITWTPHQTQDLTFRLLGCRFTQQSKTISLGQYTVTNLSDVMALAGVERPAAGTDVQFLATDAQGRTYTLSEGQGLALSEKISGNLAVSAKLTGTETASPILYPGTQLVFGTLEAAGDYLSRAIPAAATFNVSVTFDALTPGTSSVTVQAESGTPGSFTDLALDKGVEVGNGWVERTYKASSLVGVGADRTTRVKLALSGNPQHRPFVRNLRVIVT</sequence>
<evidence type="ECO:0000313" key="2">
    <source>
        <dbReference type="EMBL" id="TSE29445.1"/>
    </source>
</evidence>
<proteinExistence type="predicted"/>
<dbReference type="OrthoDB" id="2463879at2"/>
<dbReference type="AlphaFoldDB" id="A0A554X0W9"/>
<dbReference type="Pfam" id="PF16075">
    <property type="entry name" value="DUF4815"/>
    <property type="match status" value="1"/>
</dbReference>
<name>A0A554X0W9_9BURK</name>
<comment type="caution">
    <text evidence="2">The sequence shown here is derived from an EMBL/GenBank/DDBJ whole genome shotgun (WGS) entry which is preliminary data.</text>
</comment>
<reference evidence="2 3" key="1">
    <citation type="submission" date="2019-07" db="EMBL/GenBank/DDBJ databases">
        <title>Tepidimonas thermarum AA-1 draft genome.</title>
        <authorList>
            <person name="Da Costa M.S."/>
            <person name="Froufe H.J.C."/>
            <person name="Egas C."/>
            <person name="Albuquerque L."/>
        </authorList>
    </citation>
    <scope>NUCLEOTIDE SEQUENCE [LARGE SCALE GENOMIC DNA]</scope>
    <source>
        <strain evidence="2 3">AA-1</strain>
    </source>
</reference>
<organism evidence="2 3">
    <name type="scientific">Tepidimonas thermarum</name>
    <dbReference type="NCBI Taxonomy" id="335431"/>
    <lineage>
        <taxon>Bacteria</taxon>
        <taxon>Pseudomonadati</taxon>
        <taxon>Pseudomonadota</taxon>
        <taxon>Betaproteobacteria</taxon>
        <taxon>Burkholderiales</taxon>
        <taxon>Tepidimonas</taxon>
    </lineage>
</organism>
<keyword evidence="3" id="KW-1185">Reference proteome</keyword>
<dbReference type="Proteomes" id="UP000318542">
    <property type="component" value="Unassembled WGS sequence"/>
</dbReference>
<protein>
    <recommendedName>
        <fullName evidence="1">DUF4815 domain-containing protein</fullName>
    </recommendedName>
</protein>
<accession>A0A554X0W9</accession>
<gene>
    <name evidence="2" type="ORF">Tther_01494</name>
</gene>